<accession>A0ABZ2TR82</accession>
<protein>
    <submittedName>
        <fullName evidence="2">Alkylphosphonate ABC transporter substrate-binidng protein</fullName>
    </submittedName>
</protein>
<dbReference type="RefSeq" id="WP_405311903.1">
    <property type="nucleotide sequence ID" value="NZ_CP088155.1"/>
</dbReference>
<feature type="signal peptide" evidence="1">
    <location>
        <begin position="1"/>
        <end position="23"/>
    </location>
</feature>
<proteinExistence type="predicted"/>
<reference evidence="2" key="1">
    <citation type="submission" date="2021-11" db="EMBL/GenBank/DDBJ databases">
        <title>The first genome sequence of unculturable Mycoplasma faucium obtained by de novo assembly of metagenomic reads.</title>
        <authorList>
            <person name="Sabat A.J."/>
            <person name="Bathoorn E."/>
            <person name="Akkerboom V."/>
            <person name="Friedrich A.W."/>
        </authorList>
    </citation>
    <scope>NUCLEOTIDE SEQUENCE [LARGE SCALE GENOMIC DNA]</scope>
    <source>
        <strain evidence="2">UMCG-MFM1</strain>
    </source>
</reference>
<sequence length="377" mass="44636">MKNKRIFLLTNLLLPIPSFFSIACTKNVFTFSINKPWSTNELNFKFFDKIIKEYNNLLKNNNLNNIKKYNISYKNDNNDLAQELIKGSATLASITSSLFYRNKEHLSPLLQTQTYAFKFDLDGNKYYSFNNNGDDLVKIAKEAQKMFERKKFNDWGHSEYGWDGAKFNYFYSKDLIDFYRGNIMMWGNKSTIERIKKAWVEKDWNTFRNFGIMTGKENSASKYLLQEQLFKKHFNLPNNKFTSFALDRQKNPNKYKTDKAKNLSKGENKNYHIVFDELGSFAYTNNKKNNKQLNYYSCENPEDKIEFLTVTDPIKYNVLATSNSLNEKKRELLAKAIYNIWKNGYDDYGKTVGFNGYKIIKNYYKEVIEPYKRVFDE</sequence>
<dbReference type="Proteomes" id="UP001622612">
    <property type="component" value="Chromosome"/>
</dbReference>
<name>A0ABZ2TR82_9BACT</name>
<evidence type="ECO:0000313" key="2">
    <source>
        <dbReference type="EMBL" id="WYM97451.1"/>
    </source>
</evidence>
<dbReference type="Gene3D" id="3.40.190.180">
    <property type="entry name" value="Cypl, domain I"/>
    <property type="match status" value="1"/>
</dbReference>
<dbReference type="Pfam" id="PF06646">
    <property type="entry name" value="CypI"/>
    <property type="match status" value="1"/>
</dbReference>
<organism evidence="2 3">
    <name type="scientific">Metamycoplasma faucium</name>
    <dbReference type="NCBI Taxonomy" id="56142"/>
    <lineage>
        <taxon>Bacteria</taxon>
        <taxon>Bacillati</taxon>
        <taxon>Mycoplasmatota</taxon>
        <taxon>Mycoplasmoidales</taxon>
        <taxon>Metamycoplasmataceae</taxon>
        <taxon>Metamycoplasma</taxon>
    </lineage>
</organism>
<dbReference type="EMBL" id="CP088155">
    <property type="protein sequence ID" value="WYM97451.1"/>
    <property type="molecule type" value="Genomic_DNA"/>
</dbReference>
<evidence type="ECO:0000313" key="3">
    <source>
        <dbReference type="Proteomes" id="UP001622612"/>
    </source>
</evidence>
<dbReference type="NCBIfam" id="NF045838">
    <property type="entry name" value="MG289_thiam_LP"/>
    <property type="match status" value="1"/>
</dbReference>
<feature type="chain" id="PRO_5046056766" evidence="1">
    <location>
        <begin position="24"/>
        <end position="377"/>
    </location>
</feature>
<dbReference type="Gene3D" id="3.40.190.190">
    <property type="entry name" value="CypI, domain 2"/>
    <property type="match status" value="1"/>
</dbReference>
<keyword evidence="3" id="KW-1185">Reference proteome</keyword>
<evidence type="ECO:0000256" key="1">
    <source>
        <dbReference type="SAM" id="SignalP"/>
    </source>
</evidence>
<dbReference type="PROSITE" id="PS51257">
    <property type="entry name" value="PROKAR_LIPOPROTEIN"/>
    <property type="match status" value="1"/>
</dbReference>
<dbReference type="InterPro" id="IPR010592">
    <property type="entry name" value="CypI"/>
</dbReference>
<dbReference type="InterPro" id="IPR043100">
    <property type="entry name" value="CypI_dom_II"/>
</dbReference>
<gene>
    <name evidence="2" type="ORF">LQ356_00940</name>
</gene>
<keyword evidence="1" id="KW-0732">Signal</keyword>
<dbReference type="InterPro" id="IPR043099">
    <property type="entry name" value="CypI_dom_I"/>
</dbReference>